<evidence type="ECO:0000313" key="1">
    <source>
        <dbReference type="EMBL" id="QJA51797.1"/>
    </source>
</evidence>
<protein>
    <submittedName>
        <fullName evidence="1">Uncharacterized protein</fullName>
    </submittedName>
</protein>
<dbReference type="EMBL" id="MT141383">
    <property type="protein sequence ID" value="QJA59752.1"/>
    <property type="molecule type" value="Genomic_DNA"/>
</dbReference>
<evidence type="ECO:0000313" key="2">
    <source>
        <dbReference type="EMBL" id="QJA59752.1"/>
    </source>
</evidence>
<evidence type="ECO:0000313" key="4">
    <source>
        <dbReference type="EMBL" id="QJH98417.1"/>
    </source>
</evidence>
<dbReference type="AlphaFoldDB" id="A0A6H1ZWU5"/>
<dbReference type="EMBL" id="MT144732">
    <property type="protein sequence ID" value="QJH98417.1"/>
    <property type="molecule type" value="Genomic_DNA"/>
</dbReference>
<proteinExistence type="predicted"/>
<accession>A0A6H1ZWU5</accession>
<reference evidence="1" key="1">
    <citation type="submission" date="2020-03" db="EMBL/GenBank/DDBJ databases">
        <title>The deep terrestrial virosphere.</title>
        <authorList>
            <person name="Holmfeldt K."/>
            <person name="Nilsson E."/>
            <person name="Simone D."/>
            <person name="Lopez-Fernandez M."/>
            <person name="Wu X."/>
            <person name="de Brujin I."/>
            <person name="Lundin D."/>
            <person name="Andersson A."/>
            <person name="Bertilsson S."/>
            <person name="Dopson M."/>
        </authorList>
    </citation>
    <scope>NUCLEOTIDE SEQUENCE</scope>
    <source>
        <strain evidence="3">MM415A01485</strain>
        <strain evidence="2">MM415B01236</strain>
        <strain evidence="1">TM448A02302</strain>
        <strain evidence="4">TM448B01309</strain>
    </source>
</reference>
<evidence type="ECO:0000313" key="3">
    <source>
        <dbReference type="EMBL" id="QJA76550.1"/>
    </source>
</evidence>
<name>A0A6H1ZWU5_9ZZZZ</name>
<dbReference type="EMBL" id="MT142231">
    <property type="protein sequence ID" value="QJA76550.1"/>
    <property type="molecule type" value="Genomic_DNA"/>
</dbReference>
<dbReference type="EMBL" id="MT144289">
    <property type="protein sequence ID" value="QJA51797.1"/>
    <property type="molecule type" value="Genomic_DNA"/>
</dbReference>
<gene>
    <name evidence="3" type="ORF">MM415A01485_0005</name>
    <name evidence="2" type="ORF">MM415B01236_0011</name>
    <name evidence="1" type="ORF">TM448A02302_0002</name>
    <name evidence="4" type="ORF">TM448B01309_0005</name>
</gene>
<sequence length="248" mass="25832">MHLENWGTAAYFSANAYLLHLDGETAATGSLLYTNSLKIRIGTGTKYLPYSDAEQGLHLGTNAAKNTMVSAAPYISIYDTTAAITGSLRSMYISQTHTVEATASQTEGLKVLVTSNVKTGAWCNAVCAALDYSTNGAAHGEAGPIYAELTLPNSSLVRGELYGLGIGIGVGASSSWASAGPVSFIKFDAWGTLTNMNASGYLFHLAGVTDTANGLFDVIAAAGFDGCIKILIGSTNYFIPVSLDNAFV</sequence>
<organism evidence="1">
    <name type="scientific">viral metagenome</name>
    <dbReference type="NCBI Taxonomy" id="1070528"/>
    <lineage>
        <taxon>unclassified sequences</taxon>
        <taxon>metagenomes</taxon>
        <taxon>organismal metagenomes</taxon>
    </lineage>
</organism>